<dbReference type="RefSeq" id="WP_013848317.1">
    <property type="nucleotide sequence ID" value="NC_015593.1"/>
</dbReference>
<evidence type="ECO:0008006" key="3">
    <source>
        <dbReference type="Google" id="ProtNLM"/>
    </source>
</evidence>
<keyword evidence="2" id="KW-1185">Reference proteome</keyword>
<dbReference type="AlphaFoldDB" id="F6EYC4"/>
<sequence>MLYFAVAAAAAFNLICTGTTEKTDYNGSKSEPYTVTYRVDTAARLWCKNDPEACKTPQKMVDINAVTIKFIDTTKDTPDQFFRYVEQVNRESGLHQTLTVGGRGALMRITKQEGHCEPAPFSGFSKTNPKF</sequence>
<dbReference type="EMBL" id="CP002798">
    <property type="protein sequence ID" value="AEG50077.1"/>
    <property type="molecule type" value="Genomic_DNA"/>
</dbReference>
<organism evidence="1 2">
    <name type="scientific">Sphingobium chlorophenolicum L-1</name>
    <dbReference type="NCBI Taxonomy" id="690566"/>
    <lineage>
        <taxon>Bacteria</taxon>
        <taxon>Pseudomonadati</taxon>
        <taxon>Pseudomonadota</taxon>
        <taxon>Alphaproteobacteria</taxon>
        <taxon>Sphingomonadales</taxon>
        <taxon>Sphingomonadaceae</taxon>
        <taxon>Sphingobium</taxon>
    </lineage>
</organism>
<protein>
    <recommendedName>
        <fullName evidence="3">Lipoprotein</fullName>
    </recommendedName>
</protein>
<evidence type="ECO:0000313" key="2">
    <source>
        <dbReference type="Proteomes" id="UP000007150"/>
    </source>
</evidence>
<accession>F6EYC4</accession>
<proteinExistence type="predicted"/>
<dbReference type="KEGG" id="sch:Sphch_2417"/>
<dbReference type="STRING" id="690566.Sphch_2417"/>
<dbReference type="HOGENOM" id="CLU_1926205_0_0_5"/>
<evidence type="ECO:0000313" key="1">
    <source>
        <dbReference type="EMBL" id="AEG50077.1"/>
    </source>
</evidence>
<name>F6EYC4_SPHCR</name>
<dbReference type="Proteomes" id="UP000007150">
    <property type="component" value="Chromosome 1"/>
</dbReference>
<reference evidence="1 2" key="1">
    <citation type="submission" date="2011-05" db="EMBL/GenBank/DDBJ databases">
        <title>Complete sequence of chromosome 1 of Sphingobium chlorophenolicum L-1.</title>
        <authorList>
            <consortium name="US DOE Joint Genome Institute"/>
            <person name="Lucas S."/>
            <person name="Han J."/>
            <person name="Lapidus A."/>
            <person name="Cheng J.-F."/>
            <person name="Goodwin L."/>
            <person name="Pitluck S."/>
            <person name="Peters L."/>
            <person name="Daligault H."/>
            <person name="Han C."/>
            <person name="Tapia R."/>
            <person name="Land M."/>
            <person name="Hauser L."/>
            <person name="Kyrpides N."/>
            <person name="Ivanova N."/>
            <person name="Pagani I."/>
            <person name="Turner P."/>
            <person name="Copley S."/>
            <person name="Woyke T."/>
        </authorList>
    </citation>
    <scope>NUCLEOTIDE SEQUENCE [LARGE SCALE GENOMIC DNA]</scope>
    <source>
        <strain evidence="1 2">L-1</strain>
    </source>
</reference>
<gene>
    <name evidence="1" type="ORF">Sphch_2417</name>
</gene>